<proteinExistence type="predicted"/>
<accession>A0A078KPK9</accession>
<sequence length="103" mass="12268">MQDIIKKIIEIDKTAQKMTNDALALKEQIKSSIEQDKKDLRDKYIQRARRRIEVTAQTEEKFLQEALDEIKARYDGISTKLKEQYELNHERWAEEIYKRVIGG</sequence>
<dbReference type="AlphaFoldDB" id="A0A078KPK9"/>
<dbReference type="HOGENOM" id="CLU_178333_0_0_9"/>
<dbReference type="KEGG" id="ccel:CCDG5_1343"/>
<protein>
    <submittedName>
        <fullName evidence="2">Uncharacterized protein</fullName>
    </submittedName>
</protein>
<dbReference type="STRING" id="29343.CCDG5_1343"/>
<organism evidence="2 3">
    <name type="scientific">[Clostridium] cellulosi</name>
    <dbReference type="NCBI Taxonomy" id="29343"/>
    <lineage>
        <taxon>Bacteria</taxon>
        <taxon>Bacillati</taxon>
        <taxon>Bacillota</taxon>
        <taxon>Clostridia</taxon>
        <taxon>Eubacteriales</taxon>
        <taxon>Oscillospiraceae</taxon>
        <taxon>Oscillospiraceae incertae sedis</taxon>
    </lineage>
</organism>
<dbReference type="EMBL" id="LM995447">
    <property type="protein sequence ID" value="CDZ24457.1"/>
    <property type="molecule type" value="Genomic_DNA"/>
</dbReference>
<keyword evidence="3" id="KW-1185">Reference proteome</keyword>
<feature type="coiled-coil region" evidence="1">
    <location>
        <begin position="15"/>
        <end position="43"/>
    </location>
</feature>
<name>A0A078KPK9_9FIRM</name>
<evidence type="ECO:0000256" key="1">
    <source>
        <dbReference type="SAM" id="Coils"/>
    </source>
</evidence>
<evidence type="ECO:0000313" key="2">
    <source>
        <dbReference type="EMBL" id="CDZ24457.1"/>
    </source>
</evidence>
<keyword evidence="1" id="KW-0175">Coiled coil</keyword>
<dbReference type="PATRIC" id="fig|29343.3.peg.1413"/>
<reference evidence="3" key="1">
    <citation type="submission" date="2014-07" db="EMBL/GenBank/DDBJ databases">
        <authorList>
            <person name="Wibberg D."/>
        </authorList>
    </citation>
    <scope>NUCLEOTIDE SEQUENCE [LARGE SCALE GENOMIC DNA]</scope>
    <source>
        <strain evidence="3">DG5</strain>
    </source>
</reference>
<gene>
    <name evidence="2" type="ORF">CCDG5_1343</name>
</gene>
<dbReference type="Proteomes" id="UP000032431">
    <property type="component" value="Chromosome I"/>
</dbReference>
<evidence type="ECO:0000313" key="3">
    <source>
        <dbReference type="Proteomes" id="UP000032431"/>
    </source>
</evidence>
<dbReference type="OrthoDB" id="1858371at2"/>